<sequence length="52" mass="5751">MQRITTKTDTALDASDKSLGLRYAEVLALRDAIQKEISAATESKKPKRTNSK</sequence>
<comment type="caution">
    <text evidence="1">The sequence shown here is derived from an EMBL/GenBank/DDBJ whole genome shotgun (WGS) entry which is preliminary data.</text>
</comment>
<protein>
    <submittedName>
        <fullName evidence="1">Uncharacterized protein</fullName>
    </submittedName>
</protein>
<reference evidence="1 2" key="1">
    <citation type="journal article" date="2020" name="Arch. Microbiol.">
        <title>Bradyrhizobium campsiandrae sp. nov., a nitrogen-fixing bacterial strain isolated from a native leguminous tree from the Amazon adapted to flooded conditions.</title>
        <authorList>
            <person name="Cabral Michel D."/>
            <person name="Martins da Costa E."/>
            <person name="Azarias Guimaraes A."/>
            <person name="Soares de Carvalho T."/>
            <person name="Santos de Castro Caputo P."/>
            <person name="Willems A."/>
            <person name="de Souza Moreira F.M."/>
        </authorList>
    </citation>
    <scope>NUCLEOTIDE SEQUENCE [LARGE SCALE GENOMIC DNA]</scope>
    <source>
        <strain evidence="2">INPA 384B</strain>
    </source>
</reference>
<dbReference type="EMBL" id="JAATTO010000033">
    <property type="protein sequence ID" value="MBC9981049.1"/>
    <property type="molecule type" value="Genomic_DNA"/>
</dbReference>
<dbReference type="RefSeq" id="WP_188149195.1">
    <property type="nucleotide sequence ID" value="NZ_JAATTO010000033.1"/>
</dbReference>
<keyword evidence="2" id="KW-1185">Reference proteome</keyword>
<evidence type="ECO:0000313" key="2">
    <source>
        <dbReference type="Proteomes" id="UP000639516"/>
    </source>
</evidence>
<gene>
    <name evidence="1" type="ORF">HA482_22865</name>
</gene>
<proteinExistence type="predicted"/>
<dbReference type="Proteomes" id="UP000639516">
    <property type="component" value="Unassembled WGS sequence"/>
</dbReference>
<organism evidence="1 2">
    <name type="scientific">Bradyrhizobium campsiandrae</name>
    <dbReference type="NCBI Taxonomy" id="1729892"/>
    <lineage>
        <taxon>Bacteria</taxon>
        <taxon>Pseudomonadati</taxon>
        <taxon>Pseudomonadota</taxon>
        <taxon>Alphaproteobacteria</taxon>
        <taxon>Hyphomicrobiales</taxon>
        <taxon>Nitrobacteraceae</taxon>
        <taxon>Bradyrhizobium</taxon>
    </lineage>
</organism>
<name>A0ABR7UAV2_9BRAD</name>
<evidence type="ECO:0000313" key="1">
    <source>
        <dbReference type="EMBL" id="MBC9981049.1"/>
    </source>
</evidence>
<accession>A0ABR7UAV2</accession>